<feature type="domain" description="AAA+ ATPase" evidence="1">
    <location>
        <begin position="116"/>
        <end position="242"/>
    </location>
</feature>
<proteinExistence type="predicted"/>
<dbReference type="Proteomes" id="UP000214646">
    <property type="component" value="Unassembled WGS sequence"/>
</dbReference>
<dbReference type="SUPFAM" id="SSF52540">
    <property type="entry name" value="P-loop containing nucleoside triphosphate hydrolases"/>
    <property type="match status" value="1"/>
</dbReference>
<dbReference type="AlphaFoldDB" id="A0A225DMD3"/>
<dbReference type="Pfam" id="PF01695">
    <property type="entry name" value="IstB_IS21"/>
    <property type="match status" value="1"/>
</dbReference>
<accession>A0A225DMD3</accession>
<gene>
    <name evidence="2" type="ORF">FRUB_04251</name>
</gene>
<dbReference type="CDD" id="cd00009">
    <property type="entry name" value="AAA"/>
    <property type="match status" value="1"/>
</dbReference>
<evidence type="ECO:0000313" key="3">
    <source>
        <dbReference type="Proteomes" id="UP000214646"/>
    </source>
</evidence>
<organism evidence="2 3">
    <name type="scientific">Fimbriiglobus ruber</name>
    <dbReference type="NCBI Taxonomy" id="1908690"/>
    <lineage>
        <taxon>Bacteria</taxon>
        <taxon>Pseudomonadati</taxon>
        <taxon>Planctomycetota</taxon>
        <taxon>Planctomycetia</taxon>
        <taxon>Gemmatales</taxon>
        <taxon>Gemmataceae</taxon>
        <taxon>Fimbriiglobus</taxon>
    </lineage>
</organism>
<dbReference type="Gene3D" id="3.40.50.300">
    <property type="entry name" value="P-loop containing nucleotide triphosphate hydrolases"/>
    <property type="match status" value="1"/>
</dbReference>
<dbReference type="GO" id="GO:0005524">
    <property type="term" value="F:ATP binding"/>
    <property type="evidence" value="ECO:0007669"/>
    <property type="project" value="InterPro"/>
</dbReference>
<dbReference type="InterPro" id="IPR002611">
    <property type="entry name" value="IstB_ATP-bd"/>
</dbReference>
<dbReference type="GO" id="GO:0006260">
    <property type="term" value="P:DNA replication"/>
    <property type="evidence" value="ECO:0007669"/>
    <property type="project" value="TreeGrafter"/>
</dbReference>
<dbReference type="InterPro" id="IPR027417">
    <property type="entry name" value="P-loop_NTPase"/>
</dbReference>
<dbReference type="PANTHER" id="PTHR30050:SF4">
    <property type="entry name" value="ATP-BINDING PROTEIN RV3427C IN INSERTION SEQUENCE-RELATED"/>
    <property type="match status" value="1"/>
</dbReference>
<dbReference type="SMART" id="SM00382">
    <property type="entry name" value="AAA"/>
    <property type="match status" value="1"/>
</dbReference>
<evidence type="ECO:0000313" key="2">
    <source>
        <dbReference type="EMBL" id="OWK42173.1"/>
    </source>
</evidence>
<evidence type="ECO:0000259" key="1">
    <source>
        <dbReference type="SMART" id="SM00382"/>
    </source>
</evidence>
<keyword evidence="3" id="KW-1185">Reference proteome</keyword>
<dbReference type="PANTHER" id="PTHR30050">
    <property type="entry name" value="CHROMOSOMAL REPLICATION INITIATOR PROTEIN DNAA"/>
    <property type="match status" value="1"/>
</dbReference>
<comment type="caution">
    <text evidence="2">The sequence shown here is derived from an EMBL/GenBank/DDBJ whole genome shotgun (WGS) entry which is preliminary data.</text>
</comment>
<name>A0A225DMD3_9BACT</name>
<protein>
    <submittedName>
        <fullName evidence="2">DNA replication protein DnaC</fullName>
    </submittedName>
</protein>
<dbReference type="EMBL" id="NIDE01000005">
    <property type="protein sequence ID" value="OWK42173.1"/>
    <property type="molecule type" value="Genomic_DNA"/>
</dbReference>
<dbReference type="InterPro" id="IPR003593">
    <property type="entry name" value="AAA+_ATPase"/>
</dbReference>
<sequence>MSPFEIEERTDQVNCPVHGLREVKNLKLFADWGNSVCDLCTEERKIKDDQTMELSRASEEKVRRDRAIRNKLDRSAIPPRFDGRTLDDFAADTPSAAAGLLTCRQYAAEFLDRLRRGSSLILCGNAGTGKTHLACGIAQDVISKHEKSAIYSTVGRAFRKVKDTYRRDSRVSEEDAISFFAVPDLLVIDEIGVQYGSETEKNILFEIVNERYEALKPTILISNLAIAPLTEYAGERVIDRMKENGGKLIVFDWKSHRGTA</sequence>
<reference evidence="3" key="1">
    <citation type="submission" date="2017-06" db="EMBL/GenBank/DDBJ databases">
        <title>Genome analysis of Fimbriiglobus ruber SP5, the first member of the order Planctomycetales with confirmed chitinolytic capability.</title>
        <authorList>
            <person name="Ravin N.V."/>
            <person name="Rakitin A.L."/>
            <person name="Ivanova A.A."/>
            <person name="Beletsky A.V."/>
            <person name="Kulichevskaya I.S."/>
            <person name="Mardanov A.V."/>
            <person name="Dedysh S.N."/>
        </authorList>
    </citation>
    <scope>NUCLEOTIDE SEQUENCE [LARGE SCALE GENOMIC DNA]</scope>
    <source>
        <strain evidence="3">SP5</strain>
    </source>
</reference>